<feature type="signal peptide" evidence="2">
    <location>
        <begin position="1"/>
        <end position="22"/>
    </location>
</feature>
<feature type="compositionally biased region" description="Basic residues" evidence="1">
    <location>
        <begin position="152"/>
        <end position="163"/>
    </location>
</feature>
<evidence type="ECO:0000256" key="2">
    <source>
        <dbReference type="SAM" id="SignalP"/>
    </source>
</evidence>
<feature type="chain" id="PRO_5009315760" evidence="2">
    <location>
        <begin position="23"/>
        <end position="174"/>
    </location>
</feature>
<evidence type="ECO:0000256" key="1">
    <source>
        <dbReference type="SAM" id="MobiDB-lite"/>
    </source>
</evidence>
<accession>A0A1I8BFN8</accession>
<protein>
    <submittedName>
        <fullName evidence="4">DUF148 domain-containing protein</fullName>
    </submittedName>
</protein>
<dbReference type="AlphaFoldDB" id="A0A1I8BFN8"/>
<dbReference type="WBParaSite" id="MhA1_Contig219.frz3.gene3">
    <property type="protein sequence ID" value="MhA1_Contig219.frz3.gene3"/>
    <property type="gene ID" value="MhA1_Contig219.frz3.gene3"/>
</dbReference>
<organism evidence="3 4">
    <name type="scientific">Meloidogyne hapla</name>
    <name type="common">Root-knot nematode worm</name>
    <dbReference type="NCBI Taxonomy" id="6305"/>
    <lineage>
        <taxon>Eukaryota</taxon>
        <taxon>Metazoa</taxon>
        <taxon>Ecdysozoa</taxon>
        <taxon>Nematoda</taxon>
        <taxon>Chromadorea</taxon>
        <taxon>Rhabditida</taxon>
        <taxon>Tylenchina</taxon>
        <taxon>Tylenchomorpha</taxon>
        <taxon>Tylenchoidea</taxon>
        <taxon>Meloidogynidae</taxon>
        <taxon>Meloidogyninae</taxon>
        <taxon>Meloidogyne</taxon>
    </lineage>
</organism>
<keyword evidence="3" id="KW-1185">Reference proteome</keyword>
<feature type="region of interest" description="Disordered" evidence="1">
    <location>
        <begin position="76"/>
        <end position="101"/>
    </location>
</feature>
<dbReference type="Proteomes" id="UP000095281">
    <property type="component" value="Unplaced"/>
</dbReference>
<feature type="region of interest" description="Disordered" evidence="1">
    <location>
        <begin position="140"/>
        <end position="174"/>
    </location>
</feature>
<sequence length="174" mass="19868">MNLIYSSIFLLFIFNLFELSECGNKCLGKQGKTVSYDENLTIEQFNEELTKLDNLQRDWNTMYVIAKKQGFIPQEVEYETKPSQPSGSGQSTARREIDYSQFVRDPSTYDEKKFNEALKEAAMESIKLKKWEDEMRGDANKALTIGGGPSSKKNHNTSKGKGKKVVEVEEEESE</sequence>
<evidence type="ECO:0000313" key="4">
    <source>
        <dbReference type="WBParaSite" id="MhA1_Contig219.frz3.gene3"/>
    </source>
</evidence>
<name>A0A1I8BFN8_MELHA</name>
<keyword evidence="2" id="KW-0732">Signal</keyword>
<evidence type="ECO:0000313" key="3">
    <source>
        <dbReference type="Proteomes" id="UP000095281"/>
    </source>
</evidence>
<proteinExistence type="predicted"/>
<feature type="compositionally biased region" description="Polar residues" evidence="1">
    <location>
        <begin position="81"/>
        <end position="92"/>
    </location>
</feature>
<reference evidence="4" key="1">
    <citation type="submission" date="2016-11" db="UniProtKB">
        <authorList>
            <consortium name="WormBaseParasite"/>
        </authorList>
    </citation>
    <scope>IDENTIFICATION</scope>
</reference>